<dbReference type="EMBL" id="KV918807">
    <property type="protein sequence ID" value="OSX78707.1"/>
    <property type="molecule type" value="Genomic_DNA"/>
</dbReference>
<dbReference type="Proteomes" id="UP000218209">
    <property type="component" value="Unassembled WGS sequence"/>
</dbReference>
<gene>
    <name evidence="1" type="ORF">BU14_0103s0050</name>
</gene>
<protein>
    <submittedName>
        <fullName evidence="1">Uncharacterized protein</fullName>
    </submittedName>
</protein>
<proteinExistence type="predicted"/>
<evidence type="ECO:0000313" key="1">
    <source>
        <dbReference type="EMBL" id="OSX78707.1"/>
    </source>
</evidence>
<name>A0A1X6PCW0_PORUM</name>
<organism evidence="1 2">
    <name type="scientific">Porphyra umbilicalis</name>
    <name type="common">Purple laver</name>
    <name type="synonym">Red alga</name>
    <dbReference type="NCBI Taxonomy" id="2786"/>
    <lineage>
        <taxon>Eukaryota</taxon>
        <taxon>Rhodophyta</taxon>
        <taxon>Bangiophyceae</taxon>
        <taxon>Bangiales</taxon>
        <taxon>Bangiaceae</taxon>
        <taxon>Porphyra</taxon>
    </lineage>
</organism>
<dbReference type="AlphaFoldDB" id="A0A1X6PCW0"/>
<accession>A0A1X6PCW0</accession>
<keyword evidence="2" id="KW-1185">Reference proteome</keyword>
<evidence type="ECO:0000313" key="2">
    <source>
        <dbReference type="Proteomes" id="UP000218209"/>
    </source>
</evidence>
<sequence length="81" mass="8835">MTVESNNDHVRVLHRIHTLLCCRIPWLSRHGTRLMFLLLQVRAAASRAARVAMPTSSFCLLPPIAWPASVASASGRGDVGS</sequence>
<reference evidence="1 2" key="1">
    <citation type="submission" date="2017-03" db="EMBL/GenBank/DDBJ databases">
        <title>WGS assembly of Porphyra umbilicalis.</title>
        <authorList>
            <person name="Brawley S.H."/>
            <person name="Blouin N.A."/>
            <person name="Ficko-Blean E."/>
            <person name="Wheeler G.L."/>
            <person name="Lohr M."/>
            <person name="Goodson H.V."/>
            <person name="Jenkins J.W."/>
            <person name="Blaby-Haas C.E."/>
            <person name="Helliwell K.E."/>
            <person name="Chan C."/>
            <person name="Marriage T."/>
            <person name="Bhattacharya D."/>
            <person name="Klein A.S."/>
            <person name="Badis Y."/>
            <person name="Brodie J."/>
            <person name="Cao Y."/>
            <person name="Collen J."/>
            <person name="Dittami S.M."/>
            <person name="Gachon C.M."/>
            <person name="Green B.R."/>
            <person name="Karpowicz S."/>
            <person name="Kim J.W."/>
            <person name="Kudahl U."/>
            <person name="Lin S."/>
            <person name="Michel G."/>
            <person name="Mittag M."/>
            <person name="Olson B.J."/>
            <person name="Pangilinan J."/>
            <person name="Peng Y."/>
            <person name="Qiu H."/>
            <person name="Shu S."/>
            <person name="Singer J.T."/>
            <person name="Smith A.G."/>
            <person name="Sprecher B.N."/>
            <person name="Wagner V."/>
            <person name="Wang W."/>
            <person name="Wang Z.-Y."/>
            <person name="Yan J."/>
            <person name="Yarish C."/>
            <person name="Zoeuner-Riek S."/>
            <person name="Zhuang Y."/>
            <person name="Zou Y."/>
            <person name="Lindquist E.A."/>
            <person name="Grimwood J."/>
            <person name="Barry K."/>
            <person name="Rokhsar D.S."/>
            <person name="Schmutz J."/>
            <person name="Stiller J.W."/>
            <person name="Grossman A.R."/>
            <person name="Prochnik S.E."/>
        </authorList>
    </citation>
    <scope>NUCLEOTIDE SEQUENCE [LARGE SCALE GENOMIC DNA]</scope>
    <source>
        <strain evidence="1">4086291</strain>
    </source>
</reference>